<dbReference type="AlphaFoldDB" id="A0A401UQ06"/>
<dbReference type="Gene3D" id="1.10.3290.10">
    <property type="entry name" value="Fido-like domain"/>
    <property type="match status" value="1"/>
</dbReference>
<gene>
    <name evidence="1" type="ORF">Ctaglu_32420</name>
</gene>
<evidence type="ECO:0000313" key="1">
    <source>
        <dbReference type="EMBL" id="GCD11619.1"/>
    </source>
</evidence>
<evidence type="ECO:0008006" key="3">
    <source>
        <dbReference type="Google" id="ProtNLM"/>
    </source>
</evidence>
<keyword evidence="2" id="KW-1185">Reference proteome</keyword>
<comment type="caution">
    <text evidence="1">The sequence shown here is derived from an EMBL/GenBank/DDBJ whole genome shotgun (WGS) entry which is preliminary data.</text>
</comment>
<evidence type="ECO:0000313" key="2">
    <source>
        <dbReference type="Proteomes" id="UP000287872"/>
    </source>
</evidence>
<accession>A0A401UQ06</accession>
<proteinExistence type="predicted"/>
<protein>
    <recommendedName>
        <fullName evidence="3">Fido domain-containing protein</fullName>
    </recommendedName>
</protein>
<name>A0A401UQ06_9CLOT</name>
<dbReference type="Proteomes" id="UP000287872">
    <property type="component" value="Unassembled WGS sequence"/>
</dbReference>
<organism evidence="1 2">
    <name type="scientific">Clostridium tagluense</name>
    <dbReference type="NCBI Taxonomy" id="360422"/>
    <lineage>
        <taxon>Bacteria</taxon>
        <taxon>Bacillati</taxon>
        <taxon>Bacillota</taxon>
        <taxon>Clostridia</taxon>
        <taxon>Eubacteriales</taxon>
        <taxon>Clostridiaceae</taxon>
        <taxon>Clostridium</taxon>
    </lineage>
</organism>
<dbReference type="InterPro" id="IPR036597">
    <property type="entry name" value="Fido-like_dom_sf"/>
</dbReference>
<reference evidence="1 2" key="1">
    <citation type="submission" date="2018-11" db="EMBL/GenBank/DDBJ databases">
        <title>Genome sequencing and assembly of Clostridium tagluense strain A121.</title>
        <authorList>
            <person name="Murakami T."/>
            <person name="Segawa T."/>
            <person name="Shcherbakova V.A."/>
            <person name="Mori H."/>
            <person name="Yoshimura Y."/>
        </authorList>
    </citation>
    <scope>NUCLEOTIDE SEQUENCE [LARGE SCALE GENOMIC DNA]</scope>
    <source>
        <strain evidence="1 2">A121</strain>
    </source>
</reference>
<dbReference type="SUPFAM" id="SSF140931">
    <property type="entry name" value="Fic-like"/>
    <property type="match status" value="1"/>
</dbReference>
<dbReference type="EMBL" id="BHYK01000020">
    <property type="protein sequence ID" value="GCD11619.1"/>
    <property type="molecule type" value="Genomic_DNA"/>
</dbReference>
<dbReference type="RefSeq" id="WP_207669487.1">
    <property type="nucleotide sequence ID" value="NZ_BHYK01000020.1"/>
</dbReference>
<sequence>MNQLADKNIVSGIHTWDDVIETRNFLDVFDFIIETLDEPLSLQLIREYHQLLKNGTSDDKKGFSGSFKKIPNMLSGLDEIKFAEPHEVEPLLLGLIEIYNTKKADSSINLQYLCGKPTPSGVGWIA</sequence>